<name>A0A0M4RLY1_9FUSO</name>
<dbReference type="Proteomes" id="UP000063147">
    <property type="component" value="Chromosome"/>
</dbReference>
<feature type="coiled-coil region" evidence="1">
    <location>
        <begin position="115"/>
        <end position="169"/>
    </location>
</feature>
<evidence type="ECO:0000256" key="2">
    <source>
        <dbReference type="SAM" id="Phobius"/>
    </source>
</evidence>
<accession>A0A0M4RLY1</accession>
<reference evidence="3 4" key="1">
    <citation type="submission" date="2015-09" db="EMBL/GenBank/DDBJ databases">
        <authorList>
            <person name="Jackson K.R."/>
            <person name="Lunt B.L."/>
            <person name="Fisher J.N.B."/>
            <person name="Gardner A.V."/>
            <person name="Bailey M.E."/>
            <person name="Deus L.M."/>
            <person name="Earl A.S."/>
            <person name="Gibby P.D."/>
            <person name="Hartmann K.A."/>
            <person name="Liu J.E."/>
            <person name="Manci A.M."/>
            <person name="Nielsen D.A."/>
            <person name="Solomon M.B."/>
            <person name="Breakwell D.P."/>
            <person name="Burnett S.H."/>
            <person name="Grose J.H."/>
        </authorList>
    </citation>
    <scope>NUCLEOTIDE SEQUENCE [LARGE SCALE GENOMIC DNA]</scope>
    <source>
        <strain evidence="3 4">KCOM 1279</strain>
    </source>
</reference>
<keyword evidence="1" id="KW-0175">Coiled coil</keyword>
<organism evidence="3">
    <name type="scientific">Fusobacterium animalis</name>
    <dbReference type="NCBI Taxonomy" id="76859"/>
    <lineage>
        <taxon>Bacteria</taxon>
        <taxon>Fusobacteriati</taxon>
        <taxon>Fusobacteriota</taxon>
        <taxon>Fusobacteriia</taxon>
        <taxon>Fusobacteriales</taxon>
        <taxon>Fusobacteriaceae</taxon>
        <taxon>Fusobacterium</taxon>
    </lineage>
</organism>
<dbReference type="EMBL" id="CP012713">
    <property type="protein sequence ID" value="ALF18628.1"/>
    <property type="molecule type" value="Genomic_DNA"/>
</dbReference>
<evidence type="ECO:0000256" key="1">
    <source>
        <dbReference type="SAM" id="Coils"/>
    </source>
</evidence>
<protein>
    <submittedName>
        <fullName evidence="3">Uncharacterized protein</fullName>
    </submittedName>
</protein>
<keyword evidence="2" id="KW-1133">Transmembrane helix</keyword>
<gene>
    <name evidence="3" type="ORF">RN98_10775</name>
</gene>
<sequence length="269" mass="32513">MGKFVTNWDIKDWASFLGSYLGGTLGAFITLYGIKWQVTREESQKERNDLSSFLKALKYNINRNLNDKDLENKIFSSFKIYSYCIEDAEILYDKINFIYPLETNINFDYNKIFKLEKIGEEILNLNEEIKLFNEDYEFLFNNWKKRDEMIKKIKEIEGFESIIKDLEENSKNIFYNTMLFEMNKKEEIRIKIKEEILKSRDNIIENIETILIPLLNKSGSYTEIEIEFIKYYYCIDNLKRYDIFKLFERMEKLKEDIKRKLKKIDGKDN</sequence>
<evidence type="ECO:0000313" key="4">
    <source>
        <dbReference type="Proteomes" id="UP000063147"/>
    </source>
</evidence>
<feature type="transmembrane region" description="Helical" evidence="2">
    <location>
        <begin position="13"/>
        <end position="34"/>
    </location>
</feature>
<dbReference type="RefSeq" id="WP_008702313.1">
    <property type="nucleotide sequence ID" value="NZ_CP012713.1"/>
</dbReference>
<evidence type="ECO:0000313" key="3">
    <source>
        <dbReference type="EMBL" id="ALF18628.1"/>
    </source>
</evidence>
<keyword evidence="2" id="KW-0812">Transmembrane</keyword>
<keyword evidence="2" id="KW-0472">Membrane</keyword>
<proteinExistence type="predicted"/>
<dbReference type="AlphaFoldDB" id="A0A0M4RLY1"/>
<dbReference type="PATRIC" id="fig|76859.3.peg.2175"/>